<accession>A0A498SKE3</accession>
<feature type="transmembrane region" description="Helical" evidence="10">
    <location>
        <begin position="195"/>
        <end position="213"/>
    </location>
</feature>
<feature type="region of interest" description="Disordered" evidence="9">
    <location>
        <begin position="618"/>
        <end position="644"/>
    </location>
</feature>
<feature type="transmembrane region" description="Helical" evidence="10">
    <location>
        <begin position="427"/>
        <end position="458"/>
    </location>
</feature>
<dbReference type="PANTHER" id="PTHR22763:SF191">
    <property type="entry name" value="RING FINGER PROTEIN 145 HOMOLOG"/>
    <property type="match status" value="1"/>
</dbReference>
<keyword evidence="6 10" id="KW-1133">Transmembrane helix</keyword>
<dbReference type="SUPFAM" id="SSF57850">
    <property type="entry name" value="RING/U-box"/>
    <property type="match status" value="1"/>
</dbReference>
<dbReference type="InterPro" id="IPR050731">
    <property type="entry name" value="HRD1_E3_ubiq-ligases"/>
</dbReference>
<feature type="transmembrane region" description="Helical" evidence="10">
    <location>
        <begin position="403"/>
        <end position="421"/>
    </location>
</feature>
<dbReference type="Gene3D" id="3.30.40.10">
    <property type="entry name" value="Zinc/RING finger domain, C3HC4 (zinc finger)"/>
    <property type="match status" value="1"/>
</dbReference>
<evidence type="ECO:0000256" key="3">
    <source>
        <dbReference type="ARBA" id="ARBA00022723"/>
    </source>
</evidence>
<dbReference type="GO" id="GO:0043161">
    <property type="term" value="P:proteasome-mediated ubiquitin-dependent protein catabolic process"/>
    <property type="evidence" value="ECO:0007669"/>
    <property type="project" value="TreeGrafter"/>
</dbReference>
<keyword evidence="3" id="KW-0479">Metal-binding</keyword>
<feature type="compositionally biased region" description="Acidic residues" evidence="9">
    <location>
        <begin position="634"/>
        <end position="644"/>
    </location>
</feature>
<dbReference type="PROSITE" id="PS50089">
    <property type="entry name" value="ZF_RING_2"/>
    <property type="match status" value="1"/>
</dbReference>
<name>A0A498SKE3_ACAVI</name>
<comment type="subcellular location">
    <subcellularLocation>
        <location evidence="1">Membrane</location>
        <topology evidence="1">Multi-pass membrane protein</topology>
    </subcellularLocation>
</comment>
<evidence type="ECO:0000256" key="4">
    <source>
        <dbReference type="ARBA" id="ARBA00022771"/>
    </source>
</evidence>
<dbReference type="STRING" id="6277.A0A498SKE3"/>
<evidence type="ECO:0000313" key="12">
    <source>
        <dbReference type="EMBL" id="VBB32773.1"/>
    </source>
</evidence>
<evidence type="ECO:0000256" key="5">
    <source>
        <dbReference type="ARBA" id="ARBA00022833"/>
    </source>
</evidence>
<dbReference type="AlphaFoldDB" id="A0A498SKE3"/>
<keyword evidence="4 8" id="KW-0863">Zinc-finger</keyword>
<feature type="transmembrane region" description="Helical" evidence="10">
    <location>
        <begin position="502"/>
        <end position="519"/>
    </location>
</feature>
<dbReference type="Pfam" id="PF13705">
    <property type="entry name" value="TRC8_N"/>
    <property type="match status" value="1"/>
</dbReference>
<keyword evidence="5" id="KW-0862">Zinc</keyword>
<dbReference type="GO" id="GO:0061630">
    <property type="term" value="F:ubiquitin protein ligase activity"/>
    <property type="evidence" value="ECO:0007669"/>
    <property type="project" value="TreeGrafter"/>
</dbReference>
<keyword evidence="7 10" id="KW-0472">Membrane</keyword>
<dbReference type="Proteomes" id="UP000276991">
    <property type="component" value="Unassembled WGS sequence"/>
</dbReference>
<feature type="domain" description="RING-type" evidence="11">
    <location>
        <begin position="558"/>
        <end position="596"/>
    </location>
</feature>
<organism evidence="12 13">
    <name type="scientific">Acanthocheilonema viteae</name>
    <name type="common">Filarial nematode worm</name>
    <name type="synonym">Dipetalonema viteae</name>
    <dbReference type="NCBI Taxonomy" id="6277"/>
    <lineage>
        <taxon>Eukaryota</taxon>
        <taxon>Metazoa</taxon>
        <taxon>Ecdysozoa</taxon>
        <taxon>Nematoda</taxon>
        <taxon>Chromadorea</taxon>
        <taxon>Rhabditida</taxon>
        <taxon>Spirurina</taxon>
        <taxon>Spiruromorpha</taxon>
        <taxon>Filarioidea</taxon>
        <taxon>Onchocercidae</taxon>
        <taxon>Acanthocheilonema</taxon>
    </lineage>
</organism>
<dbReference type="InterPro" id="IPR013083">
    <property type="entry name" value="Znf_RING/FYVE/PHD"/>
</dbReference>
<dbReference type="GO" id="GO:0016020">
    <property type="term" value="C:membrane"/>
    <property type="evidence" value="ECO:0007669"/>
    <property type="project" value="UniProtKB-SubCell"/>
</dbReference>
<gene>
    <name evidence="12" type="ORF">NAV_LOCUS7564</name>
</gene>
<dbReference type="EMBL" id="UPTC01001919">
    <property type="protein sequence ID" value="VBB32773.1"/>
    <property type="molecule type" value="Genomic_DNA"/>
</dbReference>
<evidence type="ECO:0000256" key="10">
    <source>
        <dbReference type="SAM" id="Phobius"/>
    </source>
</evidence>
<feature type="transmembrane region" description="Helical" evidence="10">
    <location>
        <begin position="470"/>
        <end position="496"/>
    </location>
</feature>
<dbReference type="PANTHER" id="PTHR22763">
    <property type="entry name" value="RING ZINC FINGER PROTEIN"/>
    <property type="match status" value="1"/>
</dbReference>
<dbReference type="GO" id="GO:0008270">
    <property type="term" value="F:zinc ion binding"/>
    <property type="evidence" value="ECO:0007669"/>
    <property type="project" value="UniProtKB-KW"/>
</dbReference>
<dbReference type="OrthoDB" id="4348522at2759"/>
<dbReference type="InterPro" id="IPR001841">
    <property type="entry name" value="Znf_RING"/>
</dbReference>
<evidence type="ECO:0000256" key="1">
    <source>
        <dbReference type="ARBA" id="ARBA00004141"/>
    </source>
</evidence>
<evidence type="ECO:0000256" key="2">
    <source>
        <dbReference type="ARBA" id="ARBA00022692"/>
    </source>
</evidence>
<evidence type="ECO:0000256" key="6">
    <source>
        <dbReference type="ARBA" id="ARBA00022989"/>
    </source>
</evidence>
<feature type="transmembrane region" description="Helical" evidence="10">
    <location>
        <begin position="360"/>
        <end position="382"/>
    </location>
</feature>
<sequence>MDVGEAVELFSVRVRTAFLRCMEIALRLPGLLLFELWWRSRDIHFNPDLFKQSFSSYLEMDQIIEFIQTRNLDQTGAQILSYAVVLMSLMFFLLPLYKLIQVYFHIFSLLLFSVAHYLSARYVQLEQNEDPNLKLDDFTKLERHGFHILAQLVLCVVQSCLLSLENDIARVTLAVFLIPIIARMCAVPIDRLIIAHNVACSLAIMAICIYVLNKTPALLISIRHSMRYLKALVIPRGIGAGAAILWHRLRIAEILISAWLTMFFTRVYVHLAGKGRGFDEIGAIFLASVAESTNTPLSLLALTLTVSCSCKQILTIAEYIVGGQQGHTHILANGGYTGALILALLCAQTGVLGMRTEQKAFLLGLVFLIVVSTLLQSLCEILELQLLEIAANRWTSRGQHMRSVFLSIIVIMTSLCTSAAVTRFLPIDLWCLIIVSNCLLTAVRTLSALIVYAIYVLERESMDTWGRADYVVFICKMITCGVEVLLALNVVCYGILTSLMGHWTLTSLAVLVFYLYFSVWRQLQAGIVSVQSRHAAYSSLSQLPYVSKETLQQRRDACAICLSGLVEDVRITPCKHSFHSACLRKWLCVKQVCPLCYFDLSKCKISGAPEELFLEESGSINTPEDAESSSTESSDAENSSEDDEYFPWFSVHQLNGSDMYY</sequence>
<feature type="transmembrane region" description="Helical" evidence="10">
    <location>
        <begin position="144"/>
        <end position="164"/>
    </location>
</feature>
<dbReference type="SMART" id="SM00184">
    <property type="entry name" value="RING"/>
    <property type="match status" value="1"/>
</dbReference>
<proteinExistence type="predicted"/>
<evidence type="ECO:0000259" key="11">
    <source>
        <dbReference type="PROSITE" id="PS50089"/>
    </source>
</evidence>
<dbReference type="GO" id="GO:0012505">
    <property type="term" value="C:endomembrane system"/>
    <property type="evidence" value="ECO:0007669"/>
    <property type="project" value="TreeGrafter"/>
</dbReference>
<protein>
    <recommendedName>
        <fullName evidence="11">RING-type domain-containing protein</fullName>
    </recommendedName>
</protein>
<feature type="transmembrane region" description="Helical" evidence="10">
    <location>
        <begin position="334"/>
        <end position="354"/>
    </location>
</feature>
<feature type="transmembrane region" description="Helical" evidence="10">
    <location>
        <begin position="79"/>
        <end position="97"/>
    </location>
</feature>
<keyword evidence="13" id="KW-1185">Reference proteome</keyword>
<keyword evidence="2 10" id="KW-0812">Transmembrane</keyword>
<feature type="transmembrane region" description="Helical" evidence="10">
    <location>
        <begin position="104"/>
        <end position="124"/>
    </location>
</feature>
<reference evidence="12 13" key="1">
    <citation type="submission" date="2018-08" db="EMBL/GenBank/DDBJ databases">
        <authorList>
            <person name="Laetsch R D."/>
            <person name="Stevens L."/>
            <person name="Kumar S."/>
            <person name="Blaxter L. M."/>
        </authorList>
    </citation>
    <scope>NUCLEOTIDE SEQUENCE [LARGE SCALE GENOMIC DNA]</scope>
</reference>
<feature type="transmembrane region" description="Helical" evidence="10">
    <location>
        <begin position="171"/>
        <end position="189"/>
    </location>
</feature>
<evidence type="ECO:0000256" key="9">
    <source>
        <dbReference type="SAM" id="MobiDB-lite"/>
    </source>
</evidence>
<dbReference type="InterPro" id="IPR025754">
    <property type="entry name" value="TRC8_N_dom"/>
</dbReference>
<evidence type="ECO:0000256" key="7">
    <source>
        <dbReference type="ARBA" id="ARBA00023136"/>
    </source>
</evidence>
<evidence type="ECO:0000313" key="13">
    <source>
        <dbReference type="Proteomes" id="UP000276991"/>
    </source>
</evidence>
<dbReference type="Pfam" id="PF13639">
    <property type="entry name" value="zf-RING_2"/>
    <property type="match status" value="1"/>
</dbReference>
<evidence type="ECO:0000256" key="8">
    <source>
        <dbReference type="PROSITE-ProRule" id="PRU00175"/>
    </source>
</evidence>
<dbReference type="GO" id="GO:0036503">
    <property type="term" value="P:ERAD pathway"/>
    <property type="evidence" value="ECO:0007669"/>
    <property type="project" value="TreeGrafter"/>
</dbReference>